<evidence type="ECO:0000313" key="3">
    <source>
        <dbReference type="EMBL" id="ANB18732.1"/>
    </source>
</evidence>
<sequence length="219" mass="23947">MPRGPWQRSLRWQKPEINRRRLALGIVFAIVMTLIELAGFVTGMHRSIRTARQADRPIEVSVIDLAPVQPLPPEPQPAALPVRPSRIAVTPPQARIEPPPPATAEPQTTTQGRIGPGAATGLFNADGSVRLPERTGAPATPANPQQAGQQRWAEIRQRGENPLDCQRTRFARSFRRDETAGDEVARKYLAWIGLADGAAIERNAAQREGRASDGCDPAR</sequence>
<keyword evidence="4" id="KW-1185">Reference proteome</keyword>
<feature type="transmembrane region" description="Helical" evidence="2">
    <location>
        <begin position="21"/>
        <end position="41"/>
    </location>
</feature>
<accession>A0A167H3G8</accession>
<organism evidence="3 4">
    <name type="scientific">Dokdonella koreensis DS-123</name>
    <dbReference type="NCBI Taxonomy" id="1300342"/>
    <lineage>
        <taxon>Bacteria</taxon>
        <taxon>Pseudomonadati</taxon>
        <taxon>Pseudomonadota</taxon>
        <taxon>Gammaproteobacteria</taxon>
        <taxon>Lysobacterales</taxon>
        <taxon>Rhodanobacteraceae</taxon>
        <taxon>Dokdonella</taxon>
    </lineage>
</organism>
<reference evidence="3 4" key="1">
    <citation type="submission" date="2016-04" db="EMBL/GenBank/DDBJ databases">
        <title>Complete genome sequence of Dokdonella koreensis DS-123T.</title>
        <authorList>
            <person name="Kim J.F."/>
            <person name="Lee H."/>
            <person name="Kwak M.-J."/>
        </authorList>
    </citation>
    <scope>NUCLEOTIDE SEQUENCE [LARGE SCALE GENOMIC DNA]</scope>
    <source>
        <strain evidence="3 4">DS-123</strain>
    </source>
</reference>
<protein>
    <submittedName>
        <fullName evidence="3">Uncharacterized protein</fullName>
    </submittedName>
</protein>
<keyword evidence="2" id="KW-0812">Transmembrane</keyword>
<dbReference type="KEGG" id="dko:I596_2737"/>
<keyword evidence="2" id="KW-1133">Transmembrane helix</keyword>
<name>A0A167H3G8_9GAMM</name>
<proteinExistence type="predicted"/>
<keyword evidence="2" id="KW-0472">Membrane</keyword>
<evidence type="ECO:0000256" key="2">
    <source>
        <dbReference type="SAM" id="Phobius"/>
    </source>
</evidence>
<dbReference type="STRING" id="1300342.I596_2737"/>
<feature type="region of interest" description="Disordered" evidence="1">
    <location>
        <begin position="91"/>
        <end position="151"/>
    </location>
</feature>
<dbReference type="Proteomes" id="UP000076830">
    <property type="component" value="Chromosome"/>
</dbReference>
<dbReference type="EMBL" id="CP015249">
    <property type="protein sequence ID" value="ANB18732.1"/>
    <property type="molecule type" value="Genomic_DNA"/>
</dbReference>
<evidence type="ECO:0000313" key="4">
    <source>
        <dbReference type="Proteomes" id="UP000076830"/>
    </source>
</evidence>
<gene>
    <name evidence="3" type="ORF">I596_2737</name>
</gene>
<dbReference type="AlphaFoldDB" id="A0A167H3G8"/>
<evidence type="ECO:0000256" key="1">
    <source>
        <dbReference type="SAM" id="MobiDB-lite"/>
    </source>
</evidence>